<dbReference type="PANTHER" id="PTHR10681">
    <property type="entry name" value="THIOREDOXIN PEROXIDASE"/>
    <property type="match status" value="1"/>
</dbReference>
<evidence type="ECO:0000313" key="11">
    <source>
        <dbReference type="EMBL" id="KAK9819247.1"/>
    </source>
</evidence>
<name>A0AAW1QCI7_9CHLO</name>
<evidence type="ECO:0000256" key="9">
    <source>
        <dbReference type="ARBA" id="ARBA00049091"/>
    </source>
</evidence>
<accession>A0AAW1QCI7</accession>
<dbReference type="GO" id="GO:0045454">
    <property type="term" value="P:cell redox homeostasis"/>
    <property type="evidence" value="ECO:0007669"/>
    <property type="project" value="TreeGrafter"/>
</dbReference>
<proteinExistence type="inferred from homology"/>
<evidence type="ECO:0000256" key="5">
    <source>
        <dbReference type="ARBA" id="ARBA00023002"/>
    </source>
</evidence>
<dbReference type="Pfam" id="PF00578">
    <property type="entry name" value="AhpC-TSA"/>
    <property type="match status" value="1"/>
</dbReference>
<comment type="caution">
    <text evidence="11">The sequence shown here is derived from an EMBL/GenBank/DDBJ whole genome shotgun (WGS) entry which is preliminary data.</text>
</comment>
<dbReference type="AlphaFoldDB" id="A0AAW1QCI7"/>
<dbReference type="EMBL" id="JALJOU010000125">
    <property type="protein sequence ID" value="KAK9819247.1"/>
    <property type="molecule type" value="Genomic_DNA"/>
</dbReference>
<evidence type="ECO:0000256" key="4">
    <source>
        <dbReference type="ARBA" id="ARBA00022862"/>
    </source>
</evidence>
<reference evidence="11 12" key="1">
    <citation type="journal article" date="2024" name="Nat. Commun.">
        <title>Phylogenomics reveals the evolutionary origins of lichenization in chlorophyte algae.</title>
        <authorList>
            <person name="Puginier C."/>
            <person name="Libourel C."/>
            <person name="Otte J."/>
            <person name="Skaloud P."/>
            <person name="Haon M."/>
            <person name="Grisel S."/>
            <person name="Petersen M."/>
            <person name="Berrin J.G."/>
            <person name="Delaux P.M."/>
            <person name="Dal Grande F."/>
            <person name="Keller J."/>
        </authorList>
    </citation>
    <scope>NUCLEOTIDE SEQUENCE [LARGE SCALE GENOMIC DNA]</scope>
    <source>
        <strain evidence="11 12">SAG 245.80</strain>
    </source>
</reference>
<dbReference type="Pfam" id="PF10417">
    <property type="entry name" value="1-cysPrx_C"/>
    <property type="match status" value="1"/>
</dbReference>
<evidence type="ECO:0000256" key="8">
    <source>
        <dbReference type="ARBA" id="ARBA00045169"/>
    </source>
</evidence>
<dbReference type="InterPro" id="IPR019479">
    <property type="entry name" value="Peroxiredoxin_C"/>
</dbReference>
<comment type="function">
    <text evidence="8">Thiol-specific peroxidase that catalyzes the reduction of hydrogen peroxide and organic hydroperoxides to water and alcohols, respectively. Plays a role in cell protection against oxidative stress by detoxifying peroxides. May be an antioxidant enzyme particularly in the developing shoot and photosynthesizing leaf.</text>
</comment>
<protein>
    <recommendedName>
        <fullName evidence="2">thioredoxin-dependent peroxiredoxin</fullName>
        <ecNumber evidence="2">1.11.1.24</ecNumber>
    </recommendedName>
</protein>
<evidence type="ECO:0000256" key="3">
    <source>
        <dbReference type="ARBA" id="ARBA00022559"/>
    </source>
</evidence>
<gene>
    <name evidence="11" type="ORF">WJX81_007427</name>
</gene>
<dbReference type="PRINTS" id="PR00421">
    <property type="entry name" value="THIOREDOXIN"/>
</dbReference>
<dbReference type="Pfam" id="PF00085">
    <property type="entry name" value="Thioredoxin"/>
    <property type="match status" value="1"/>
</dbReference>
<comment type="similarity">
    <text evidence="1">Belongs to the peroxiredoxin family. AhpC/Prx1 subfamily.</text>
</comment>
<keyword evidence="12" id="KW-1185">Reference proteome</keyword>
<feature type="domain" description="Thioredoxin" evidence="10">
    <location>
        <begin position="185"/>
        <end position="320"/>
    </location>
</feature>
<feature type="domain" description="Thioredoxin" evidence="10">
    <location>
        <begin position="6"/>
        <end position="164"/>
    </location>
</feature>
<dbReference type="Gene3D" id="3.40.30.10">
    <property type="entry name" value="Glutaredoxin"/>
    <property type="match status" value="2"/>
</dbReference>
<dbReference type="GO" id="GO:0006979">
    <property type="term" value="P:response to oxidative stress"/>
    <property type="evidence" value="ECO:0007669"/>
    <property type="project" value="TreeGrafter"/>
</dbReference>
<dbReference type="EC" id="1.11.1.24" evidence="2"/>
<organism evidence="11 12">
    <name type="scientific">Elliptochloris bilobata</name>
    <dbReference type="NCBI Taxonomy" id="381761"/>
    <lineage>
        <taxon>Eukaryota</taxon>
        <taxon>Viridiplantae</taxon>
        <taxon>Chlorophyta</taxon>
        <taxon>core chlorophytes</taxon>
        <taxon>Trebouxiophyceae</taxon>
        <taxon>Trebouxiophyceae incertae sedis</taxon>
        <taxon>Elliptochloris clade</taxon>
        <taxon>Elliptochloris</taxon>
    </lineage>
</organism>
<dbReference type="InterPro" id="IPR050217">
    <property type="entry name" value="Peroxiredoxin"/>
</dbReference>
<evidence type="ECO:0000256" key="2">
    <source>
        <dbReference type="ARBA" id="ARBA00013017"/>
    </source>
</evidence>
<keyword evidence="4" id="KW-0049">Antioxidant</keyword>
<sequence>MLVAKAFVGSKAPDFKTTAVVDEEITEVGLSDYPGKYVILFWYPKDFTYVCPSEIIAFSDRAREFEELNTQLIAASTDTPEVHLAWIRTPRSKGGLGHMQIPILADVTKELAAKYGVLLKDAGIALRGLFLINPEGVVEHITINNPSVGRSVDEAKRLLQAVQFVAEHGEVCPADWQPGGATMKADPEGSKAYFEAKGDHGDGNEGEFGTKLHGVADAEEFRQAVNGGQPLFVDFYAPWCGKCRQIAPFIEQLQEKHPDVKFIKVNIEADALKVISKEHVKVLPTFKFFKDGVEATDAVTGYKKKPIQDGIEKLLASSWAKG</sequence>
<evidence type="ECO:0000259" key="10">
    <source>
        <dbReference type="PROSITE" id="PS51352"/>
    </source>
</evidence>
<dbReference type="InterPro" id="IPR013766">
    <property type="entry name" value="Thioredoxin_domain"/>
</dbReference>
<dbReference type="InterPro" id="IPR036249">
    <property type="entry name" value="Thioredoxin-like_sf"/>
</dbReference>
<comment type="catalytic activity">
    <reaction evidence="9">
        <text>a hydroperoxide + [thioredoxin]-dithiol = an alcohol + [thioredoxin]-disulfide + H2O</text>
        <dbReference type="Rhea" id="RHEA:62620"/>
        <dbReference type="Rhea" id="RHEA-COMP:10698"/>
        <dbReference type="Rhea" id="RHEA-COMP:10700"/>
        <dbReference type="ChEBI" id="CHEBI:15377"/>
        <dbReference type="ChEBI" id="CHEBI:29950"/>
        <dbReference type="ChEBI" id="CHEBI:30879"/>
        <dbReference type="ChEBI" id="CHEBI:35924"/>
        <dbReference type="ChEBI" id="CHEBI:50058"/>
        <dbReference type="EC" id="1.11.1.24"/>
    </reaction>
</comment>
<dbReference type="GO" id="GO:0008379">
    <property type="term" value="F:thioredoxin peroxidase activity"/>
    <property type="evidence" value="ECO:0007669"/>
    <property type="project" value="TreeGrafter"/>
</dbReference>
<dbReference type="InterPro" id="IPR000866">
    <property type="entry name" value="AhpC/TSA"/>
</dbReference>
<evidence type="ECO:0000256" key="1">
    <source>
        <dbReference type="ARBA" id="ARBA00009796"/>
    </source>
</evidence>
<dbReference type="CDD" id="cd02947">
    <property type="entry name" value="TRX_family"/>
    <property type="match status" value="1"/>
</dbReference>
<keyword evidence="3" id="KW-0575">Peroxidase</keyword>
<dbReference type="FunFam" id="3.40.30.10:FF:000003">
    <property type="entry name" value="Peroxiredoxin 1"/>
    <property type="match status" value="1"/>
</dbReference>
<dbReference type="CDD" id="cd03015">
    <property type="entry name" value="PRX_Typ2cys"/>
    <property type="match status" value="1"/>
</dbReference>
<dbReference type="GO" id="GO:0042744">
    <property type="term" value="P:hydrogen peroxide catabolic process"/>
    <property type="evidence" value="ECO:0007669"/>
    <property type="project" value="TreeGrafter"/>
</dbReference>
<dbReference type="Proteomes" id="UP001445335">
    <property type="component" value="Unassembled WGS sequence"/>
</dbReference>
<dbReference type="PANTHER" id="PTHR10681:SF171">
    <property type="entry name" value="PEROXIREDOXIN 4"/>
    <property type="match status" value="1"/>
</dbReference>
<evidence type="ECO:0000313" key="12">
    <source>
        <dbReference type="Proteomes" id="UP001445335"/>
    </source>
</evidence>
<dbReference type="GO" id="GO:0005829">
    <property type="term" value="C:cytosol"/>
    <property type="evidence" value="ECO:0007669"/>
    <property type="project" value="TreeGrafter"/>
</dbReference>
<dbReference type="PROSITE" id="PS51352">
    <property type="entry name" value="THIOREDOXIN_2"/>
    <property type="match status" value="2"/>
</dbReference>
<keyword evidence="6" id="KW-1015">Disulfide bond</keyword>
<dbReference type="GO" id="GO:0033554">
    <property type="term" value="P:cellular response to stress"/>
    <property type="evidence" value="ECO:0007669"/>
    <property type="project" value="TreeGrafter"/>
</dbReference>
<dbReference type="SUPFAM" id="SSF52833">
    <property type="entry name" value="Thioredoxin-like"/>
    <property type="match status" value="2"/>
</dbReference>
<keyword evidence="5" id="KW-0560">Oxidoreductase</keyword>
<evidence type="ECO:0000256" key="7">
    <source>
        <dbReference type="ARBA" id="ARBA00023284"/>
    </source>
</evidence>
<keyword evidence="7" id="KW-0676">Redox-active center</keyword>
<evidence type="ECO:0000256" key="6">
    <source>
        <dbReference type="ARBA" id="ARBA00023157"/>
    </source>
</evidence>